<keyword evidence="7" id="KW-1185">Reference proteome</keyword>
<dbReference type="FunFam" id="3.30.420.10:FF:000045">
    <property type="entry name" value="3'-5' exonuclease DinG"/>
    <property type="match status" value="1"/>
</dbReference>
<dbReference type="SUPFAM" id="SSF82771">
    <property type="entry name" value="GIY-YIG endonuclease"/>
    <property type="match status" value="1"/>
</dbReference>
<evidence type="ECO:0000313" key="6">
    <source>
        <dbReference type="EMBL" id="EPZ15104.1"/>
    </source>
</evidence>
<dbReference type="InterPro" id="IPR035901">
    <property type="entry name" value="GIY-YIG_endonuc_sf"/>
</dbReference>
<dbReference type="OrthoDB" id="9803913at2"/>
<dbReference type="GO" id="GO:0006289">
    <property type="term" value="P:nucleotide-excision repair"/>
    <property type="evidence" value="ECO:0007669"/>
    <property type="project" value="InterPro"/>
</dbReference>
<dbReference type="EC" id="2.7.7.7" evidence="1"/>
<dbReference type="GO" id="GO:0003887">
    <property type="term" value="F:DNA-directed DNA polymerase activity"/>
    <property type="evidence" value="ECO:0007669"/>
    <property type="project" value="UniProtKB-EC"/>
</dbReference>
<dbReference type="InterPro" id="IPR006054">
    <property type="entry name" value="DnaQ"/>
</dbReference>
<dbReference type="PANTHER" id="PTHR30231">
    <property type="entry name" value="DNA POLYMERASE III SUBUNIT EPSILON"/>
    <property type="match status" value="1"/>
</dbReference>
<dbReference type="eggNOG" id="COG0847">
    <property type="taxonomic scope" value="Bacteria"/>
</dbReference>
<dbReference type="InterPro" id="IPR013520">
    <property type="entry name" value="Ribonucl_H"/>
</dbReference>
<proteinExistence type="predicted"/>
<dbReference type="SMART" id="SM00479">
    <property type="entry name" value="EXOIII"/>
    <property type="match status" value="1"/>
</dbReference>
<sequence>MSLLRGSPAGLCGGLPSRLAFIDVESTGAHPVRDRITEIAILRVEDGVLVERWESLVLPDIPIPPLIQRVTGISNDMVAGAPRFDALLERVQGLLAGCVFVAHNARFDFGFIKTAFARLGRDFDASVLCTVKLSRALFPEHHRHGLDALIERHGLQCSARHRAMGDTEALWQFVQMAQARFEPAVLVRAVERAMKAPSARAPGLAEGLLEAVPDVPGVYSFHAEPALPPPGRTDRALYIGRATSLRARVKEHFAAGARKGKDAELRAQVQRVEWVETAGELAASLLEAERVKALRPPFNRVPENSADAFALRWVGNRRRPPILERVPISGSDPRHWSELYGVFRTQREVENLLRELALLYRLCPRRLGLEGGTLGGCSAFDARRCAGVCARRESAAEHDARLLGGLASTRIKPWPWAGAVVVGERHAESGREAFHVFDHWCYLGTVEQREALAGIGRERRFDPDMWRLFSRWLAVPGRAEGLEPLVP</sequence>
<dbReference type="Gene3D" id="3.40.1440.10">
    <property type="entry name" value="GIY-YIG endonuclease"/>
    <property type="match status" value="1"/>
</dbReference>
<comment type="subunit">
    <text evidence="3">DNA polymerase III contains a core (composed of alpha, epsilon and theta chains) that associates with a tau subunit. This core dimerizes to form the POLIII' complex. PolIII' associates with the gamma complex (composed of gamma, delta, delta', psi and chi chains) and with the beta chain to form the complete DNA polymerase III complex.</text>
</comment>
<name>T0AQM9_9RHOO</name>
<dbReference type="NCBIfam" id="TIGR00573">
    <property type="entry name" value="dnaq"/>
    <property type="match status" value="1"/>
</dbReference>
<dbReference type="STRING" id="1348657.M622_16620"/>
<comment type="catalytic activity">
    <reaction evidence="4">
        <text>DNA(n) + a 2'-deoxyribonucleoside 5'-triphosphate = DNA(n+1) + diphosphate</text>
        <dbReference type="Rhea" id="RHEA:22508"/>
        <dbReference type="Rhea" id="RHEA-COMP:17339"/>
        <dbReference type="Rhea" id="RHEA-COMP:17340"/>
        <dbReference type="ChEBI" id="CHEBI:33019"/>
        <dbReference type="ChEBI" id="CHEBI:61560"/>
        <dbReference type="ChEBI" id="CHEBI:173112"/>
        <dbReference type="EC" id="2.7.7.7"/>
    </reaction>
</comment>
<dbReference type="PATRIC" id="fig|1348657.5.peg.2410"/>
<protein>
    <recommendedName>
        <fullName evidence="1">DNA-directed DNA polymerase</fullName>
        <ecNumber evidence="1">2.7.7.7</ecNumber>
    </recommendedName>
</protein>
<dbReference type="GO" id="GO:0005829">
    <property type="term" value="C:cytosol"/>
    <property type="evidence" value="ECO:0007669"/>
    <property type="project" value="TreeGrafter"/>
</dbReference>
<evidence type="ECO:0000259" key="5">
    <source>
        <dbReference type="PROSITE" id="PS50164"/>
    </source>
</evidence>
<dbReference type="GO" id="GO:0003677">
    <property type="term" value="F:DNA binding"/>
    <property type="evidence" value="ECO:0007669"/>
    <property type="project" value="InterPro"/>
</dbReference>
<evidence type="ECO:0000256" key="4">
    <source>
        <dbReference type="ARBA" id="ARBA00049244"/>
    </source>
</evidence>
<dbReference type="GO" id="GO:0045004">
    <property type="term" value="P:DNA replication proofreading"/>
    <property type="evidence" value="ECO:0007669"/>
    <property type="project" value="TreeGrafter"/>
</dbReference>
<dbReference type="CDD" id="cd06127">
    <property type="entry name" value="DEDDh"/>
    <property type="match status" value="1"/>
</dbReference>
<dbReference type="Pfam" id="PF00929">
    <property type="entry name" value="RNase_T"/>
    <property type="match status" value="1"/>
</dbReference>
<dbReference type="CDD" id="cd10434">
    <property type="entry name" value="GIY-YIG_UvrC_Cho"/>
    <property type="match status" value="1"/>
</dbReference>
<dbReference type="RefSeq" id="WP_021249823.1">
    <property type="nucleotide sequence ID" value="NZ_ATJV01000061.1"/>
</dbReference>
<dbReference type="InterPro" id="IPR012337">
    <property type="entry name" value="RNaseH-like_sf"/>
</dbReference>
<dbReference type="GO" id="GO:0008408">
    <property type="term" value="F:3'-5' exonuclease activity"/>
    <property type="evidence" value="ECO:0007669"/>
    <property type="project" value="TreeGrafter"/>
</dbReference>
<dbReference type="eggNOG" id="COG0322">
    <property type="taxonomic scope" value="Bacteria"/>
</dbReference>
<evidence type="ECO:0000256" key="2">
    <source>
        <dbReference type="ARBA" id="ARBA00025483"/>
    </source>
</evidence>
<dbReference type="PANTHER" id="PTHR30231:SF37">
    <property type="entry name" value="EXODEOXYRIBONUCLEASE 10"/>
    <property type="match status" value="1"/>
</dbReference>
<organism evidence="6 7">
    <name type="scientific">Thauera terpenica 58Eu</name>
    <dbReference type="NCBI Taxonomy" id="1348657"/>
    <lineage>
        <taxon>Bacteria</taxon>
        <taxon>Pseudomonadati</taxon>
        <taxon>Pseudomonadota</taxon>
        <taxon>Betaproteobacteria</taxon>
        <taxon>Rhodocyclales</taxon>
        <taxon>Zoogloeaceae</taxon>
        <taxon>Thauera</taxon>
    </lineage>
</organism>
<dbReference type="InterPro" id="IPR036397">
    <property type="entry name" value="RNaseH_sf"/>
</dbReference>
<reference evidence="6 7" key="1">
    <citation type="submission" date="2013-06" db="EMBL/GenBank/DDBJ databases">
        <title>Draft genome sequence of Thauera terpenica.</title>
        <authorList>
            <person name="Liu B."/>
            <person name="Frostegard A.H."/>
            <person name="Shapleigh J.P."/>
        </authorList>
    </citation>
    <scope>NUCLEOTIDE SEQUENCE [LARGE SCALE GENOMIC DNA]</scope>
    <source>
        <strain evidence="6 7">58Eu</strain>
    </source>
</reference>
<gene>
    <name evidence="6" type="ORF">M622_16620</name>
</gene>
<accession>T0AQM9</accession>
<dbReference type="EMBL" id="ATJV01000061">
    <property type="protein sequence ID" value="EPZ15104.1"/>
    <property type="molecule type" value="Genomic_DNA"/>
</dbReference>
<comment type="function">
    <text evidence="2">DNA polymerase III is a complex, multichain enzyme responsible for most of the replicative synthesis in bacteria. The epsilon subunit contain the editing function and is a proofreading 3'-5' exonuclease.</text>
</comment>
<dbReference type="SUPFAM" id="SSF53098">
    <property type="entry name" value="Ribonuclease H-like"/>
    <property type="match status" value="1"/>
</dbReference>
<dbReference type="InterPro" id="IPR000305">
    <property type="entry name" value="GIY-YIG_endonuc"/>
</dbReference>
<evidence type="ECO:0000313" key="7">
    <source>
        <dbReference type="Proteomes" id="UP000015455"/>
    </source>
</evidence>
<comment type="caution">
    <text evidence="6">The sequence shown here is derived from an EMBL/GenBank/DDBJ whole genome shotgun (WGS) entry which is preliminary data.</text>
</comment>
<dbReference type="Proteomes" id="UP000015455">
    <property type="component" value="Unassembled WGS sequence"/>
</dbReference>
<dbReference type="Gene3D" id="3.30.420.10">
    <property type="entry name" value="Ribonuclease H-like superfamily/Ribonuclease H"/>
    <property type="match status" value="1"/>
</dbReference>
<dbReference type="AlphaFoldDB" id="T0AQM9"/>
<feature type="domain" description="GIY-YIG" evidence="5">
    <location>
        <begin position="214"/>
        <end position="300"/>
    </location>
</feature>
<dbReference type="InterPro" id="IPR047296">
    <property type="entry name" value="GIY-YIG_UvrC_Cho"/>
</dbReference>
<evidence type="ECO:0000256" key="1">
    <source>
        <dbReference type="ARBA" id="ARBA00012417"/>
    </source>
</evidence>
<evidence type="ECO:0000256" key="3">
    <source>
        <dbReference type="ARBA" id="ARBA00026073"/>
    </source>
</evidence>
<dbReference type="PROSITE" id="PS50164">
    <property type="entry name" value="GIY_YIG"/>
    <property type="match status" value="1"/>
</dbReference>